<reference evidence="4" key="1">
    <citation type="submission" date="2022-11" db="UniProtKB">
        <authorList>
            <consortium name="WormBaseParasite"/>
        </authorList>
    </citation>
    <scope>IDENTIFICATION</scope>
</reference>
<sequence>MDSFYVVLPSNTGSVEGNTTSKFTVRMPDTLELDSSWTVALSNIIYPFSFSLTGDSEEQESITVFRRYGNELLPIRIEIPDLSFASEEALEESINAVLLDVWKKELDREREEQRLEENKKRIYGNYRKRRAVESIKEQYDKHGYFDLNADELNKFIKLLSEEDEAISPKLTNLSPGEGGKNIRLLPPANQKSLYAKVIDKFILSQQTFIQLEPTEQLAKNGYFDLQKQTSFNFMKYLGKEGIRLPPIIPAPLAVDGIERVRFRPYTDQSDRIKQAIAEFMNSSHVDQTEEKVASVTSQEIIPESESTPQTAAEHEKQEFGFSQDSITKQLEKEGYFDMPKDLGAKLPNVSTVAGSSAETVRLEPQTDQKELIMNAIKSFMSSSPSKTDPIQHSETTDSVPAEEESFVKNDQENSNEIEETEEPSPTILKAPITPATEVTSPIIETPLTPETPVEAPPTPVTSPIIEAPPTPVISPIIEAPPTQVTSLIIEAPPTTDPHVTSPLNEENQIESIIKDKTPLDGKITPLTYVEEPDEKPLLTDDQKVLMGMAVRAATRAWRNSVELAAQAQINMELGEKYWQNARLKYALKDNVITLKETGETVHLRKTPENILEWVKSQLILLSNRKIAIDKWTQECLEYGKRASEAQLETKAAEARGDVTEARKAADRAKAAERKVKDAASQVEEAVAGQKRLSEEIIGKVDAELSKQDTAIEDTLSTIEDENETLPEENIGENIEENDNNEALTYEDEEEWTPPLPEEENIEANEEPTIIEEDTEEDDTREETPQESQTITDADEEQWTPPLPEENIEANEETQIIEEATEEEDTQENTPQESQTLTDEDEEKWTPPLPEENIEEHTIIEEGTEEEYTQEETLQESQAIEDKDEEWSPPLAEEDPLSIPPSTANLIEDIVKPIVDEISHTEERPFLPRPEMLIEEPLQRPSSWKSFFGHGGISDKTKEKGPPSKEKEEKEPHKEKLTIKVDDSDPNVKKMHFAKYAYPPEYLKMLLNFSNIQLADPKYQWVSIHFDKLHKRFHVFLQGNVQYIHLSRQLAYILGFDSEKVHSGQVAKYMPDISGGVRQFLVYAPRLVENSIIGNVTAPLLRVVNVTGKPGDSISEVYMTEHPHRLLGKRHPDITIEIRTLAGKLVKFHWGTCILTLHFQRSLF</sequence>
<keyword evidence="1" id="KW-0175">Coiled coil</keyword>
<keyword evidence="3" id="KW-1185">Reference proteome</keyword>
<feature type="compositionally biased region" description="Polar residues" evidence="2">
    <location>
        <begin position="298"/>
        <end position="310"/>
    </location>
</feature>
<evidence type="ECO:0000313" key="3">
    <source>
        <dbReference type="Proteomes" id="UP000887563"/>
    </source>
</evidence>
<organism evidence="3 4">
    <name type="scientific">Meloidogyne incognita</name>
    <name type="common">Southern root-knot nematode worm</name>
    <name type="synonym">Oxyuris incognita</name>
    <dbReference type="NCBI Taxonomy" id="6306"/>
    <lineage>
        <taxon>Eukaryota</taxon>
        <taxon>Metazoa</taxon>
        <taxon>Ecdysozoa</taxon>
        <taxon>Nematoda</taxon>
        <taxon>Chromadorea</taxon>
        <taxon>Rhabditida</taxon>
        <taxon>Tylenchina</taxon>
        <taxon>Tylenchomorpha</taxon>
        <taxon>Tylenchoidea</taxon>
        <taxon>Meloidogynidae</taxon>
        <taxon>Meloidogyninae</taxon>
        <taxon>Meloidogyne</taxon>
        <taxon>Meloidogyne incognita group</taxon>
    </lineage>
</organism>
<feature type="compositionally biased region" description="Acidic residues" evidence="2">
    <location>
        <begin position="413"/>
        <end position="422"/>
    </location>
</feature>
<dbReference type="AlphaFoldDB" id="A0A914MEP7"/>
<feature type="compositionally biased region" description="Acidic residues" evidence="2">
    <location>
        <begin position="718"/>
        <end position="780"/>
    </location>
</feature>
<feature type="compositionally biased region" description="Low complexity" evidence="2">
    <location>
        <begin position="439"/>
        <end position="453"/>
    </location>
</feature>
<name>A0A914MEP7_MELIC</name>
<feature type="region of interest" description="Disordered" evidence="2">
    <location>
        <begin position="298"/>
        <end position="324"/>
    </location>
</feature>
<feature type="compositionally biased region" description="Acidic residues" evidence="2">
    <location>
        <begin position="881"/>
        <end position="895"/>
    </location>
</feature>
<dbReference type="Proteomes" id="UP000887563">
    <property type="component" value="Unplaced"/>
</dbReference>
<protein>
    <submittedName>
        <fullName evidence="4">Uncharacterized protein</fullName>
    </submittedName>
</protein>
<dbReference type="WBParaSite" id="Minc3s01620g25149">
    <property type="protein sequence ID" value="Minc3s01620g25149"/>
    <property type="gene ID" value="Minc3s01620g25149"/>
</dbReference>
<proteinExistence type="predicted"/>
<feature type="region of interest" description="Disordered" evidence="2">
    <location>
        <begin position="715"/>
        <end position="903"/>
    </location>
</feature>
<feature type="compositionally biased region" description="Basic and acidic residues" evidence="2">
    <location>
        <begin position="952"/>
        <end position="975"/>
    </location>
</feature>
<feature type="coiled-coil region" evidence="1">
    <location>
        <begin position="644"/>
        <end position="681"/>
    </location>
</feature>
<feature type="compositionally biased region" description="Acidic residues" evidence="2">
    <location>
        <begin position="805"/>
        <end position="826"/>
    </location>
</feature>
<evidence type="ECO:0000256" key="1">
    <source>
        <dbReference type="SAM" id="Coils"/>
    </source>
</evidence>
<accession>A0A914MEP7</accession>
<evidence type="ECO:0000313" key="4">
    <source>
        <dbReference type="WBParaSite" id="Minc3s01620g25149"/>
    </source>
</evidence>
<evidence type="ECO:0000256" key="2">
    <source>
        <dbReference type="SAM" id="MobiDB-lite"/>
    </source>
</evidence>
<feature type="region of interest" description="Disordered" evidence="2">
    <location>
        <begin position="380"/>
        <end position="457"/>
    </location>
</feature>
<feature type="region of interest" description="Disordered" evidence="2">
    <location>
        <begin position="942"/>
        <end position="975"/>
    </location>
</feature>
<feature type="compositionally biased region" description="Acidic residues" evidence="2">
    <location>
        <begin position="861"/>
        <end position="873"/>
    </location>
</feature>